<comment type="caution">
    <text evidence="2">The sequence shown here is derived from an EMBL/GenBank/DDBJ whole genome shotgun (WGS) entry which is preliminary data.</text>
</comment>
<dbReference type="NCBIfam" id="TIGR01439">
    <property type="entry name" value="lp_hng_hel_AbrB"/>
    <property type="match status" value="1"/>
</dbReference>
<dbReference type="InterPro" id="IPR007159">
    <property type="entry name" value="SpoVT-AbrB_dom"/>
</dbReference>
<dbReference type="SMART" id="SM00966">
    <property type="entry name" value="SpoVT_AbrB"/>
    <property type="match status" value="1"/>
</dbReference>
<gene>
    <name evidence="2" type="ORF">A45J_0969</name>
</gene>
<dbReference type="GO" id="GO:0003677">
    <property type="term" value="F:DNA binding"/>
    <property type="evidence" value="ECO:0007669"/>
    <property type="project" value="InterPro"/>
</dbReference>
<dbReference type="SUPFAM" id="SSF89447">
    <property type="entry name" value="AbrB/MazE/MraZ-like"/>
    <property type="match status" value="1"/>
</dbReference>
<dbReference type="EMBL" id="BLAB01000001">
    <property type="protein sequence ID" value="GER93233.1"/>
    <property type="molecule type" value="Genomic_DNA"/>
</dbReference>
<reference evidence="2" key="1">
    <citation type="submission" date="2019-10" db="EMBL/GenBank/DDBJ databases">
        <title>Metagenomic sequencing of thiosulfate-disproportionating enrichment culture.</title>
        <authorList>
            <person name="Umezawa K."/>
            <person name="Kojima H."/>
            <person name="Fukui M."/>
        </authorList>
    </citation>
    <scope>NUCLEOTIDE SEQUENCE</scope>
    <source>
        <strain evidence="2">45J</strain>
    </source>
</reference>
<name>A0A5J4L0F6_9ZZZZ</name>
<organism evidence="2">
    <name type="scientific">hot springs metagenome</name>
    <dbReference type="NCBI Taxonomy" id="433727"/>
    <lineage>
        <taxon>unclassified sequences</taxon>
        <taxon>metagenomes</taxon>
        <taxon>ecological metagenomes</taxon>
    </lineage>
</organism>
<proteinExistence type="predicted"/>
<dbReference type="PANTHER" id="PTHR34860:SF6">
    <property type="entry name" value="REPRESSOR-LIKE PROTEIN SSO7C3"/>
    <property type="match status" value="1"/>
</dbReference>
<dbReference type="InterPro" id="IPR052975">
    <property type="entry name" value="Repressor-like_regulatory"/>
</dbReference>
<feature type="domain" description="SpoVT-AbrB" evidence="1">
    <location>
        <begin position="2"/>
        <end position="47"/>
    </location>
</feature>
<dbReference type="PANTHER" id="PTHR34860">
    <property type="entry name" value="REPRESSOR-LIKE PROTEIN SSO7C3"/>
    <property type="match status" value="1"/>
</dbReference>
<dbReference type="Gene3D" id="2.10.260.10">
    <property type="match status" value="1"/>
</dbReference>
<accession>A0A5J4L0F6</accession>
<evidence type="ECO:0000259" key="1">
    <source>
        <dbReference type="PROSITE" id="PS51740"/>
    </source>
</evidence>
<dbReference type="PROSITE" id="PS51740">
    <property type="entry name" value="SPOVT_ABRB"/>
    <property type="match status" value="1"/>
</dbReference>
<evidence type="ECO:0000313" key="2">
    <source>
        <dbReference type="EMBL" id="GER93233.1"/>
    </source>
</evidence>
<dbReference type="AlphaFoldDB" id="A0A5J4L0F6"/>
<sequence>MLTTIRLTKKSQIVIPKNIREKVGISEGDELIVDADKDKIILTVKPRSYSKKLRGLHKEIWKGVDPKKYVKGERDSWR</sequence>
<dbReference type="Pfam" id="PF04014">
    <property type="entry name" value="MazE_antitoxin"/>
    <property type="match status" value="1"/>
</dbReference>
<protein>
    <submittedName>
        <fullName evidence="2">AbrB family transcriptional regulator</fullName>
    </submittedName>
</protein>
<dbReference type="InterPro" id="IPR037914">
    <property type="entry name" value="SpoVT-AbrB_sf"/>
</dbReference>